<accession>A0ABD3WGU3</accession>
<evidence type="ECO:0000256" key="1">
    <source>
        <dbReference type="SAM" id="MobiDB-lite"/>
    </source>
</evidence>
<dbReference type="Proteomes" id="UP001634394">
    <property type="component" value="Unassembled WGS sequence"/>
</dbReference>
<dbReference type="AlphaFoldDB" id="A0ABD3WGU3"/>
<gene>
    <name evidence="2" type="ORF">ACJMK2_035806</name>
</gene>
<keyword evidence="3" id="KW-1185">Reference proteome</keyword>
<comment type="caution">
    <text evidence="2">The sequence shown here is derived from an EMBL/GenBank/DDBJ whole genome shotgun (WGS) entry which is preliminary data.</text>
</comment>
<reference evidence="2 3" key="1">
    <citation type="submission" date="2024-11" db="EMBL/GenBank/DDBJ databases">
        <title>Chromosome-level genome assembly of the freshwater bivalve Anodonta woodiana.</title>
        <authorList>
            <person name="Chen X."/>
        </authorList>
    </citation>
    <scope>NUCLEOTIDE SEQUENCE [LARGE SCALE GENOMIC DNA]</scope>
    <source>
        <strain evidence="2">MN2024</strain>
        <tissue evidence="2">Gills</tissue>
    </source>
</reference>
<feature type="non-terminal residue" evidence="2">
    <location>
        <position position="50"/>
    </location>
</feature>
<dbReference type="EMBL" id="JBJQND010000006">
    <property type="protein sequence ID" value="KAL3872591.1"/>
    <property type="molecule type" value="Genomic_DNA"/>
</dbReference>
<feature type="region of interest" description="Disordered" evidence="1">
    <location>
        <begin position="1"/>
        <end position="50"/>
    </location>
</feature>
<name>A0ABD3WGU3_SINWO</name>
<evidence type="ECO:0000313" key="2">
    <source>
        <dbReference type="EMBL" id="KAL3872591.1"/>
    </source>
</evidence>
<protein>
    <submittedName>
        <fullName evidence="2">Uncharacterized protein</fullName>
    </submittedName>
</protein>
<organism evidence="2 3">
    <name type="scientific">Sinanodonta woodiana</name>
    <name type="common">Chinese pond mussel</name>
    <name type="synonym">Anodonta woodiana</name>
    <dbReference type="NCBI Taxonomy" id="1069815"/>
    <lineage>
        <taxon>Eukaryota</taxon>
        <taxon>Metazoa</taxon>
        <taxon>Spiralia</taxon>
        <taxon>Lophotrochozoa</taxon>
        <taxon>Mollusca</taxon>
        <taxon>Bivalvia</taxon>
        <taxon>Autobranchia</taxon>
        <taxon>Heteroconchia</taxon>
        <taxon>Palaeoheterodonta</taxon>
        <taxon>Unionida</taxon>
        <taxon>Unionoidea</taxon>
        <taxon>Unionidae</taxon>
        <taxon>Unioninae</taxon>
        <taxon>Sinanodonta</taxon>
    </lineage>
</organism>
<evidence type="ECO:0000313" key="3">
    <source>
        <dbReference type="Proteomes" id="UP001634394"/>
    </source>
</evidence>
<sequence length="50" mass="5399">MGIATPDLRPGAEMTQDSGKPLSPDISGMNEQDNRTTEQAANSLPPWLQM</sequence>
<proteinExistence type="predicted"/>